<dbReference type="InterPro" id="IPR018314">
    <property type="entry name" value="RsmB/NOL1/NOP2-like_CS"/>
</dbReference>
<dbReference type="PANTHER" id="PTHR22808:SF1">
    <property type="entry name" value="RNA CYTOSINE-C(5)-METHYLTRANSFERASE NSUN2-RELATED"/>
    <property type="match status" value="1"/>
</dbReference>
<dbReference type="Pfam" id="PF01980">
    <property type="entry name" value="TrmO_N"/>
    <property type="match status" value="1"/>
</dbReference>
<feature type="compositionally biased region" description="Basic and acidic residues" evidence="8">
    <location>
        <begin position="456"/>
        <end position="466"/>
    </location>
</feature>
<feature type="active site" description="Nucleophile" evidence="7">
    <location>
        <position position="322"/>
    </location>
</feature>
<feature type="binding site" evidence="7">
    <location>
        <position position="269"/>
    </location>
    <ligand>
        <name>S-adenosyl-L-methionine</name>
        <dbReference type="ChEBI" id="CHEBI:59789"/>
    </ligand>
</feature>
<evidence type="ECO:0000313" key="11">
    <source>
        <dbReference type="EMBL" id="KAF4657299.1"/>
    </source>
</evidence>
<feature type="region of interest" description="Disordered" evidence="8">
    <location>
        <begin position="456"/>
        <end position="524"/>
    </location>
</feature>
<evidence type="ECO:0000259" key="9">
    <source>
        <dbReference type="PROSITE" id="PS51668"/>
    </source>
</evidence>
<keyword evidence="2 7" id="KW-0489">Methyltransferase</keyword>
<feature type="region of interest" description="Disordered" evidence="8">
    <location>
        <begin position="1"/>
        <end position="45"/>
    </location>
</feature>
<dbReference type="PROSITE" id="PS51686">
    <property type="entry name" value="SAM_MT_RSMB_NOP"/>
    <property type="match status" value="1"/>
</dbReference>
<comment type="similarity">
    <text evidence="6">Belongs to the tRNA methyltransferase O family.</text>
</comment>
<keyword evidence="4 7" id="KW-0949">S-adenosyl-L-methionine</keyword>
<comment type="caution">
    <text evidence="11">The sequence shown here is derived from an EMBL/GenBank/DDBJ whole genome shotgun (WGS) entry which is preliminary data.</text>
</comment>
<feature type="domain" description="SAM-dependent MTase RsmB/NOP-type" evidence="10">
    <location>
        <begin position="71"/>
        <end position="431"/>
    </location>
</feature>
<evidence type="ECO:0000313" key="12">
    <source>
        <dbReference type="Proteomes" id="UP000570595"/>
    </source>
</evidence>
<reference evidence="11 12" key="1">
    <citation type="submission" date="2020-04" db="EMBL/GenBank/DDBJ databases">
        <title>Perkinsus olseni comparative genomics.</title>
        <authorList>
            <person name="Bogema D.R."/>
        </authorList>
    </citation>
    <scope>NUCLEOTIDE SEQUENCE [LARGE SCALE GENOMIC DNA]</scope>
    <source>
        <strain evidence="11">ATCC PRA-179</strain>
    </source>
</reference>
<dbReference type="InterPro" id="IPR049560">
    <property type="entry name" value="MeTrfase_RsmB-F_NOP2_cat"/>
</dbReference>
<dbReference type="EMBL" id="JABAHT010000362">
    <property type="protein sequence ID" value="KAF4657299.1"/>
    <property type="molecule type" value="Genomic_DNA"/>
</dbReference>
<dbReference type="InterPro" id="IPR036413">
    <property type="entry name" value="YaeB-like_sf"/>
</dbReference>
<protein>
    <recommendedName>
        <fullName evidence="13">tRNA (Cytosine-5-)-methyltransferase</fullName>
    </recommendedName>
</protein>
<dbReference type="OrthoDB" id="6093671at2759"/>
<evidence type="ECO:0000256" key="7">
    <source>
        <dbReference type="PROSITE-ProRule" id="PRU01023"/>
    </source>
</evidence>
<dbReference type="Proteomes" id="UP000570595">
    <property type="component" value="Unassembled WGS sequence"/>
</dbReference>
<comment type="similarity">
    <text evidence="1 7">Belongs to the class I-like SAM-binding methyltransferase superfamily. RsmB/NOP family.</text>
</comment>
<dbReference type="PANTHER" id="PTHR22808">
    <property type="entry name" value="NCL1 YEAST -RELATED NOL1/NOP2/FMU SUN DOMAIN-CONTAINING"/>
    <property type="match status" value="1"/>
</dbReference>
<name>A0A7J6LDJ6_PEROL</name>
<dbReference type="Gene3D" id="2.40.30.70">
    <property type="entry name" value="YaeB-like"/>
    <property type="match status" value="1"/>
</dbReference>
<dbReference type="GO" id="GO:0008173">
    <property type="term" value="F:RNA methyltransferase activity"/>
    <property type="evidence" value="ECO:0007669"/>
    <property type="project" value="InterPro"/>
</dbReference>
<evidence type="ECO:0000256" key="5">
    <source>
        <dbReference type="ARBA" id="ARBA00022884"/>
    </source>
</evidence>
<dbReference type="Pfam" id="PF01189">
    <property type="entry name" value="Methyltr_RsmB-F"/>
    <property type="match status" value="1"/>
</dbReference>
<keyword evidence="3 7" id="KW-0808">Transferase</keyword>
<feature type="domain" description="TsaA-like" evidence="9">
    <location>
        <begin position="849"/>
        <end position="985"/>
    </location>
</feature>
<dbReference type="GO" id="GO:0003723">
    <property type="term" value="F:RNA binding"/>
    <property type="evidence" value="ECO:0007669"/>
    <property type="project" value="UniProtKB-UniRule"/>
</dbReference>
<feature type="compositionally biased region" description="Basic residues" evidence="8">
    <location>
        <begin position="1"/>
        <end position="13"/>
    </location>
</feature>
<evidence type="ECO:0000256" key="6">
    <source>
        <dbReference type="ARBA" id="ARBA00033753"/>
    </source>
</evidence>
<dbReference type="GO" id="GO:0001510">
    <property type="term" value="P:RNA methylation"/>
    <property type="evidence" value="ECO:0007669"/>
    <property type="project" value="InterPro"/>
</dbReference>
<evidence type="ECO:0000256" key="2">
    <source>
        <dbReference type="ARBA" id="ARBA00022603"/>
    </source>
</evidence>
<feature type="binding site" evidence="7">
    <location>
        <begin position="184"/>
        <end position="190"/>
    </location>
    <ligand>
        <name>S-adenosyl-L-methionine</name>
        <dbReference type="ChEBI" id="CHEBI:59789"/>
    </ligand>
</feature>
<keyword evidence="5 7" id="KW-0694">RNA-binding</keyword>
<dbReference type="Gene3D" id="3.40.50.150">
    <property type="entry name" value="Vaccinia Virus protein VP39"/>
    <property type="match status" value="1"/>
</dbReference>
<sequence>MGKKGKNYYKRKGLGGDQHHQSQGAEQGQENPGPSGWRYDSRGDKPTFQSDAFDEYYNTQALLPPEEWKETVECLRTPLPTSFRVMDLGVSSEIVKEQAKKFQEEISKLHPGQFQELSFVKDGYQVNLPRPVLRAPLSGLKSFHEFLVNQGQAGVLMRQETVSMLPALALKGELQQDSLVLDICSAPGSKTSQLLEMLNECPRPDPSKPPEGMVVANELVVKRAHLLIHRLRHHNSPNLVVTAHAGQAFPSCFDGATGRKIEFDAALCDAPCSGDGTLRKSPDLWSRWHPNAGLSCHRLQRSILKRTATLVKVGGVIVYSTCALNPIEDEAVVGSVVAASGGALELSVWKEPPQGLKYEKGVSSWKVKSGGRWFSNFEDAERELGEGKNARLVKSSMFPQASEGVDLSKCVRVYPHLQNTGGFFIAVIRKVTRVPWETSADEMLDLEEEGVCNDIETSKVGEKKDTEEVDEKNDTSGVEGKEDTLEADGQKGLSGPNSPCVGEHEDSAGEKSPGGSSSQAPVEKQSDFYECPQEFTEHLKAQFGIPDEEVDGLLWSKSPEPRPRKLWLMSPSVDRLLRSRSRHGLKVVSAGTPAFDRPSGAHSEPRVLVTALQWLTMTKRVYDVTPADFAKLLITKVPADAVGLGQVKESAIVVRCVVGEITLRMPVYRGRHLAEGLVSEDIRPGLAWCISKELNEDLEFPGLTLSAHSEVKKASPALAAEQAPTEAKDASIGDELTPSEELLDEPLLAGVFTAVVVGARTMCKGNGRRAGLAFRGLQAASFSNFLARDESLPDVPSLEEFSRTVAAAWAGDGILCEGHENGYITFEDTTKSSSREKETGGVLEEHVDLPVIGDVVESTYQHKWGTPRQGGFAKGSTVCILMREGFEEPEDLSVDDFCIVLWACHLNERHHNHLKAKVRPPKNNGGKVGVFACRSPYRPTSMGMSICRVAEVSKGRIELHESDMILGTPVLSLRKFRKERYQPREHVRMPAYVTESARKAMKVTFSTEARREVADWPVEMEGVIVSTLEEDPRSIHSRKKHKNPVYAVDIGCEGRGPMRVIYRYRNGSEDRIEVVRIEEISTSASDESPPPRTKAWLESLTAELADSE</sequence>
<dbReference type="InterPro" id="IPR001678">
    <property type="entry name" value="MeTrfase_RsmB-F_NOP2_dom"/>
</dbReference>
<evidence type="ECO:0000259" key="10">
    <source>
        <dbReference type="PROSITE" id="PS51686"/>
    </source>
</evidence>
<dbReference type="Gene3D" id="3.30.2310.10">
    <property type="entry name" value="YaeB-like"/>
    <property type="match status" value="1"/>
</dbReference>
<dbReference type="AlphaFoldDB" id="A0A7J6LDJ6"/>
<comment type="caution">
    <text evidence="7">Lacks conserved residue(s) required for the propagation of feature annotation.</text>
</comment>
<evidence type="ECO:0008006" key="13">
    <source>
        <dbReference type="Google" id="ProtNLM"/>
    </source>
</evidence>
<evidence type="ECO:0000256" key="1">
    <source>
        <dbReference type="ARBA" id="ARBA00007494"/>
    </source>
</evidence>
<feature type="compositionally biased region" description="Polar residues" evidence="8">
    <location>
        <begin position="21"/>
        <end position="32"/>
    </location>
</feature>
<gene>
    <name evidence="11" type="ORF">FOZ61_006376</name>
</gene>
<organism evidence="11 12">
    <name type="scientific">Perkinsus olseni</name>
    <name type="common">Perkinsus atlanticus</name>
    <dbReference type="NCBI Taxonomy" id="32597"/>
    <lineage>
        <taxon>Eukaryota</taxon>
        <taxon>Sar</taxon>
        <taxon>Alveolata</taxon>
        <taxon>Perkinsozoa</taxon>
        <taxon>Perkinsea</taxon>
        <taxon>Perkinsida</taxon>
        <taxon>Perkinsidae</taxon>
        <taxon>Perkinsus</taxon>
    </lineage>
</organism>
<evidence type="ECO:0000256" key="4">
    <source>
        <dbReference type="ARBA" id="ARBA00022691"/>
    </source>
</evidence>
<evidence type="ECO:0000256" key="8">
    <source>
        <dbReference type="SAM" id="MobiDB-lite"/>
    </source>
</evidence>
<dbReference type="InterPro" id="IPR029063">
    <property type="entry name" value="SAM-dependent_MTases_sf"/>
</dbReference>
<evidence type="ECO:0000256" key="3">
    <source>
        <dbReference type="ARBA" id="ARBA00022679"/>
    </source>
</evidence>
<dbReference type="PROSITE" id="PS51668">
    <property type="entry name" value="TSAA_2"/>
    <property type="match status" value="1"/>
</dbReference>
<dbReference type="PRINTS" id="PR02008">
    <property type="entry name" value="RCMTFAMILY"/>
</dbReference>
<dbReference type="InterPro" id="IPR036414">
    <property type="entry name" value="YaeB_N_sf"/>
</dbReference>
<accession>A0A7J6LDJ6</accession>
<dbReference type="PROSITE" id="PS01153">
    <property type="entry name" value="NOL1_NOP2_SUN"/>
    <property type="match status" value="1"/>
</dbReference>
<dbReference type="SUPFAM" id="SSF118196">
    <property type="entry name" value="YaeB-like"/>
    <property type="match status" value="1"/>
</dbReference>
<dbReference type="InterPro" id="IPR023267">
    <property type="entry name" value="RCMT"/>
</dbReference>
<dbReference type="SUPFAM" id="SSF53335">
    <property type="entry name" value="S-adenosyl-L-methionine-dependent methyltransferases"/>
    <property type="match status" value="1"/>
</dbReference>
<proteinExistence type="inferred from homology"/>
<feature type="binding site" evidence="7">
    <location>
        <position position="218"/>
    </location>
    <ligand>
        <name>S-adenosyl-L-methionine</name>
        <dbReference type="ChEBI" id="CHEBI:59789"/>
    </ligand>
</feature>
<dbReference type="InterPro" id="IPR023370">
    <property type="entry name" value="TrmO-like_N"/>
</dbReference>